<feature type="transmembrane region" description="Helical" evidence="6">
    <location>
        <begin position="258"/>
        <end position="275"/>
    </location>
</feature>
<proteinExistence type="predicted"/>
<feature type="transmembrane region" description="Helical" evidence="6">
    <location>
        <begin position="36"/>
        <end position="55"/>
    </location>
</feature>
<evidence type="ECO:0000256" key="3">
    <source>
        <dbReference type="ARBA" id="ARBA00022692"/>
    </source>
</evidence>
<dbReference type="RefSeq" id="WP_088920518.1">
    <property type="nucleotide sequence ID" value="NZ_CP018632.1"/>
</dbReference>
<sequence>MSDRTRGDLLILLAAFIWGVAFYYQKIAMLQMGPLLFLGIRGAVAALALLPFAFVEQRRICHRRVHDGVPDAVAGAGFFQRSIVPFGLLAGVIFFLAGSTQQTGLVTASITNTGFLTALYVVVTPFLFWIVRRQRPGRVTWISVGLAFLGVWGLSGGALASFSRGDILVACSSVFWACLIIVSGQSSRHAQPLSYTCVQFVVVAVLGLLAASILEVIEYQAIRAALVPILYVGVLSSAFTFGLMAIAMQSVPAPRASIILSMETVFAALAGYLFLGERLPGVAWLGAGLILLAVFMVQRSRD</sequence>
<evidence type="ECO:0000256" key="5">
    <source>
        <dbReference type="ARBA" id="ARBA00023136"/>
    </source>
</evidence>
<dbReference type="PANTHER" id="PTHR42920:SF5">
    <property type="entry name" value="EAMA DOMAIN-CONTAINING PROTEIN"/>
    <property type="match status" value="1"/>
</dbReference>
<dbReference type="EMBL" id="CP018632">
    <property type="protein sequence ID" value="ASJ75621.1"/>
    <property type="molecule type" value="Genomic_DNA"/>
</dbReference>
<evidence type="ECO:0000313" key="9">
    <source>
        <dbReference type="Proteomes" id="UP000250079"/>
    </source>
</evidence>
<keyword evidence="9" id="KW-1185">Reference proteome</keyword>
<keyword evidence="5 6" id="KW-0472">Membrane</keyword>
<evidence type="ECO:0000259" key="7">
    <source>
        <dbReference type="Pfam" id="PF00892"/>
    </source>
</evidence>
<dbReference type="Pfam" id="PF00892">
    <property type="entry name" value="EamA"/>
    <property type="match status" value="2"/>
</dbReference>
<dbReference type="SUPFAM" id="SSF103481">
    <property type="entry name" value="Multidrug resistance efflux transporter EmrE"/>
    <property type="match status" value="2"/>
</dbReference>
<dbReference type="InterPro" id="IPR051258">
    <property type="entry name" value="Diverse_Substrate_Transporter"/>
</dbReference>
<accession>A0A2Z2P064</accession>
<feature type="transmembrane region" description="Helical" evidence="6">
    <location>
        <begin position="281"/>
        <end position="297"/>
    </location>
</feature>
<feature type="transmembrane region" description="Helical" evidence="6">
    <location>
        <begin position="167"/>
        <end position="186"/>
    </location>
</feature>
<organism evidence="8 9">
    <name type="scientific">Granulosicoccus antarcticus IMCC3135</name>
    <dbReference type="NCBI Taxonomy" id="1192854"/>
    <lineage>
        <taxon>Bacteria</taxon>
        <taxon>Pseudomonadati</taxon>
        <taxon>Pseudomonadota</taxon>
        <taxon>Gammaproteobacteria</taxon>
        <taxon>Chromatiales</taxon>
        <taxon>Granulosicoccaceae</taxon>
        <taxon>Granulosicoccus</taxon>
    </lineage>
</organism>
<evidence type="ECO:0000256" key="6">
    <source>
        <dbReference type="SAM" id="Phobius"/>
    </source>
</evidence>
<dbReference type="InterPro" id="IPR037185">
    <property type="entry name" value="EmrE-like"/>
</dbReference>
<dbReference type="KEGG" id="gai:IMCC3135_27840"/>
<feature type="transmembrane region" description="Helical" evidence="6">
    <location>
        <begin position="7"/>
        <end position="24"/>
    </location>
</feature>
<dbReference type="PANTHER" id="PTHR42920">
    <property type="entry name" value="OS03G0707200 PROTEIN-RELATED"/>
    <property type="match status" value="1"/>
</dbReference>
<dbReference type="InterPro" id="IPR000620">
    <property type="entry name" value="EamA_dom"/>
</dbReference>
<evidence type="ECO:0000256" key="1">
    <source>
        <dbReference type="ARBA" id="ARBA00004651"/>
    </source>
</evidence>
<evidence type="ECO:0000313" key="8">
    <source>
        <dbReference type="EMBL" id="ASJ75621.1"/>
    </source>
</evidence>
<feature type="transmembrane region" description="Helical" evidence="6">
    <location>
        <begin position="226"/>
        <end position="246"/>
    </location>
</feature>
<gene>
    <name evidence="8" type="ORF">IMCC3135_27840</name>
</gene>
<dbReference type="Proteomes" id="UP000250079">
    <property type="component" value="Chromosome"/>
</dbReference>
<feature type="domain" description="EamA" evidence="7">
    <location>
        <begin position="6"/>
        <end position="155"/>
    </location>
</feature>
<feature type="transmembrane region" description="Helical" evidence="6">
    <location>
        <begin position="109"/>
        <end position="129"/>
    </location>
</feature>
<name>A0A2Z2P064_9GAMM</name>
<feature type="transmembrane region" description="Helical" evidence="6">
    <location>
        <begin position="193"/>
        <end position="214"/>
    </location>
</feature>
<protein>
    <recommendedName>
        <fullName evidence="7">EamA domain-containing protein</fullName>
    </recommendedName>
</protein>
<feature type="transmembrane region" description="Helical" evidence="6">
    <location>
        <begin position="141"/>
        <end position="161"/>
    </location>
</feature>
<evidence type="ECO:0000256" key="2">
    <source>
        <dbReference type="ARBA" id="ARBA00022475"/>
    </source>
</evidence>
<dbReference type="OrthoDB" id="9804865at2"/>
<feature type="transmembrane region" description="Helical" evidence="6">
    <location>
        <begin position="76"/>
        <end position="97"/>
    </location>
</feature>
<evidence type="ECO:0000256" key="4">
    <source>
        <dbReference type="ARBA" id="ARBA00022989"/>
    </source>
</evidence>
<keyword evidence="4 6" id="KW-1133">Transmembrane helix</keyword>
<feature type="domain" description="EamA" evidence="7">
    <location>
        <begin position="164"/>
        <end position="297"/>
    </location>
</feature>
<reference evidence="8 9" key="1">
    <citation type="submission" date="2016-12" db="EMBL/GenBank/DDBJ databases">
        <authorList>
            <person name="Song W.-J."/>
            <person name="Kurnit D.M."/>
        </authorList>
    </citation>
    <scope>NUCLEOTIDE SEQUENCE [LARGE SCALE GENOMIC DNA]</scope>
    <source>
        <strain evidence="8 9">IMCC3135</strain>
    </source>
</reference>
<comment type="subcellular location">
    <subcellularLocation>
        <location evidence="1">Cell membrane</location>
        <topology evidence="1">Multi-pass membrane protein</topology>
    </subcellularLocation>
</comment>
<dbReference type="AlphaFoldDB" id="A0A2Z2P064"/>
<dbReference type="GO" id="GO:0005886">
    <property type="term" value="C:plasma membrane"/>
    <property type="evidence" value="ECO:0007669"/>
    <property type="project" value="UniProtKB-SubCell"/>
</dbReference>
<keyword evidence="2" id="KW-1003">Cell membrane</keyword>
<keyword evidence="3 6" id="KW-0812">Transmembrane</keyword>
<dbReference type="Gene3D" id="1.10.3730.20">
    <property type="match status" value="1"/>
</dbReference>